<dbReference type="OrthoDB" id="10506409at2759"/>
<evidence type="ECO:0000313" key="2">
    <source>
        <dbReference type="Proteomes" id="UP000240493"/>
    </source>
</evidence>
<proteinExistence type="predicted"/>
<protein>
    <submittedName>
        <fullName evidence="1">Uncharacterized protein</fullName>
    </submittedName>
</protein>
<dbReference type="Proteomes" id="UP000240493">
    <property type="component" value="Unassembled WGS sequence"/>
</dbReference>
<dbReference type="EMBL" id="KZ679259">
    <property type="protein sequence ID" value="PTB43558.1"/>
    <property type="molecule type" value="Genomic_DNA"/>
</dbReference>
<reference evidence="1 2" key="1">
    <citation type="submission" date="2016-07" db="EMBL/GenBank/DDBJ databases">
        <title>Multiple horizontal gene transfer events from other fungi enriched the ability of initially mycotrophic Trichoderma (Ascomycota) to feed on dead plant biomass.</title>
        <authorList>
            <consortium name="DOE Joint Genome Institute"/>
            <person name="Aerts A."/>
            <person name="Atanasova L."/>
            <person name="Chenthamara K."/>
            <person name="Zhang J."/>
            <person name="Grujic M."/>
            <person name="Henrissat B."/>
            <person name="Kuo A."/>
            <person name="Salamov A."/>
            <person name="Lipzen A."/>
            <person name="Labutti K."/>
            <person name="Barry K."/>
            <person name="Miao Y."/>
            <person name="Rahimi M.J."/>
            <person name="Shen Q."/>
            <person name="Grigoriev I.V."/>
            <person name="Kubicek C.P."/>
            <person name="Druzhinina I.S."/>
        </authorList>
    </citation>
    <scope>NUCLEOTIDE SEQUENCE [LARGE SCALE GENOMIC DNA]</scope>
    <source>
        <strain evidence="1 2">CBS 433.97</strain>
    </source>
</reference>
<name>A0A2T3ZFG5_TRIA4</name>
<accession>A0A2T3ZFG5</accession>
<keyword evidence="2" id="KW-1185">Reference proteome</keyword>
<sequence>MTRTDNFWQACPLHTASKAFYMRSFAVSRTHGGMGITLGQTRFTVQMQAHDYPCIYFAYCVYMIARHNGNPYISSTKRAINEQQEIGQDSISRSFCHAKLSLHNPLGDGDSPLSDLGTERVWRQGG</sequence>
<evidence type="ECO:0000313" key="1">
    <source>
        <dbReference type="EMBL" id="PTB43558.1"/>
    </source>
</evidence>
<gene>
    <name evidence="1" type="ORF">M441DRAFT_374938</name>
</gene>
<dbReference type="AlphaFoldDB" id="A0A2T3ZFG5"/>
<organism evidence="1 2">
    <name type="scientific">Trichoderma asperellum (strain ATCC 204424 / CBS 433.97 / NBRC 101777)</name>
    <dbReference type="NCBI Taxonomy" id="1042311"/>
    <lineage>
        <taxon>Eukaryota</taxon>
        <taxon>Fungi</taxon>
        <taxon>Dikarya</taxon>
        <taxon>Ascomycota</taxon>
        <taxon>Pezizomycotina</taxon>
        <taxon>Sordariomycetes</taxon>
        <taxon>Hypocreomycetidae</taxon>
        <taxon>Hypocreales</taxon>
        <taxon>Hypocreaceae</taxon>
        <taxon>Trichoderma</taxon>
    </lineage>
</organism>